<dbReference type="HOGENOM" id="CLU_033137_3_0_1"/>
<dbReference type="Proteomes" id="UP000007267">
    <property type="component" value="Unassembled WGS sequence"/>
</dbReference>
<dbReference type="InterPro" id="IPR018586">
    <property type="entry name" value="Brinker_DNA-bd"/>
</dbReference>
<dbReference type="Ensembl" id="ENSPSIT00000004630.1">
    <property type="protein sequence ID" value="ENSPSIP00000004604.1"/>
    <property type="gene ID" value="ENSPSIG00000004315.1"/>
</dbReference>
<dbReference type="OMA" id="CEWIKEE"/>
<dbReference type="GeneTree" id="ENSGT00940000163759"/>
<name>K7F994_PELSI</name>
<proteinExistence type="predicted"/>
<dbReference type="PANTHER" id="PTHR19303">
    <property type="entry name" value="TRANSPOSON"/>
    <property type="match status" value="1"/>
</dbReference>
<dbReference type="Pfam" id="PF09607">
    <property type="entry name" value="BrkDBD"/>
    <property type="match status" value="1"/>
</dbReference>
<feature type="domain" description="Brinker DNA-binding" evidence="2">
    <location>
        <begin position="1"/>
        <end position="46"/>
    </location>
</feature>
<feature type="domain" description="DDE-1" evidence="1">
    <location>
        <begin position="190"/>
        <end position="322"/>
    </location>
</feature>
<reference evidence="3" key="4">
    <citation type="submission" date="2025-09" db="UniProtKB">
        <authorList>
            <consortium name="Ensembl"/>
        </authorList>
    </citation>
    <scope>IDENTIFICATION</scope>
</reference>
<dbReference type="STRING" id="13735.ENSPSIP00000004604"/>
<dbReference type="InterPro" id="IPR050863">
    <property type="entry name" value="CenT-Element_Derived"/>
</dbReference>
<evidence type="ECO:0000313" key="3">
    <source>
        <dbReference type="Ensembl" id="ENSPSIP00000004604.1"/>
    </source>
</evidence>
<evidence type="ECO:0000259" key="1">
    <source>
        <dbReference type="Pfam" id="PF03184"/>
    </source>
</evidence>
<dbReference type="PANTHER" id="PTHR19303:SF71">
    <property type="entry name" value="ZINC FINGER PHD-TYPE DOMAIN-CONTAINING PROTEIN"/>
    <property type="match status" value="1"/>
</dbReference>
<dbReference type="Pfam" id="PF03184">
    <property type="entry name" value="DDE_1"/>
    <property type="match status" value="1"/>
</dbReference>
<protein>
    <recommendedName>
        <fullName evidence="5">HTH CENPB-type domain-containing protein</fullName>
    </recommendedName>
</protein>
<accession>K7F994</accession>
<sequence>RKSYTSDFKLSVVTYGKENGNRAAGRKFSINEKSVCEWIKEEAEIKKLNPCKRARQGKKAKKPGERDSQCAVSMVAIKLKVRLMDMEMKIDDFHGGSGNWVYKFMRRNNLSIQAWTSVGQRLPDEWKKKKDDFKDFVHKEINTLELKPNDVINMDEEPMSFNIPITWAVAAVGVKTVGVATTGHERTCFTVILACTAGGEKLKPMAIFKRVTMPREKLPAGVSVVCNKKGWMNTEVMKTWTDSCFRARKGRIFKPKSLLLFDALAAHKETLVKKHIIAVGAHIAIIPGGLTCKLQLLDVTVNHPFKCFIRQEWDNWMTNSGRSTAP</sequence>
<dbReference type="GO" id="GO:0005634">
    <property type="term" value="C:nucleus"/>
    <property type="evidence" value="ECO:0007669"/>
    <property type="project" value="TreeGrafter"/>
</dbReference>
<dbReference type="AlphaFoldDB" id="K7F994"/>
<evidence type="ECO:0000313" key="4">
    <source>
        <dbReference type="Proteomes" id="UP000007267"/>
    </source>
</evidence>
<evidence type="ECO:0000259" key="2">
    <source>
        <dbReference type="Pfam" id="PF09607"/>
    </source>
</evidence>
<evidence type="ECO:0008006" key="5">
    <source>
        <dbReference type="Google" id="ProtNLM"/>
    </source>
</evidence>
<reference evidence="4" key="1">
    <citation type="submission" date="2011-10" db="EMBL/GenBank/DDBJ databases">
        <authorList>
            <consortium name="Soft-shell Turtle Genome Consortium"/>
        </authorList>
    </citation>
    <scope>NUCLEOTIDE SEQUENCE [LARGE SCALE GENOMIC DNA]</scope>
    <source>
        <strain evidence="4">Daiwa-1</strain>
    </source>
</reference>
<dbReference type="eggNOG" id="KOG3105">
    <property type="taxonomic scope" value="Eukaryota"/>
</dbReference>
<keyword evidence="4" id="KW-1185">Reference proteome</keyword>
<organism evidence="3 4">
    <name type="scientific">Pelodiscus sinensis</name>
    <name type="common">Chinese softshell turtle</name>
    <name type="synonym">Trionyx sinensis</name>
    <dbReference type="NCBI Taxonomy" id="13735"/>
    <lineage>
        <taxon>Eukaryota</taxon>
        <taxon>Metazoa</taxon>
        <taxon>Chordata</taxon>
        <taxon>Craniata</taxon>
        <taxon>Vertebrata</taxon>
        <taxon>Euteleostomi</taxon>
        <taxon>Archelosauria</taxon>
        <taxon>Testudinata</taxon>
        <taxon>Testudines</taxon>
        <taxon>Cryptodira</taxon>
        <taxon>Trionychia</taxon>
        <taxon>Trionychidae</taxon>
        <taxon>Pelodiscus</taxon>
    </lineage>
</organism>
<reference evidence="3" key="3">
    <citation type="submission" date="2025-08" db="UniProtKB">
        <authorList>
            <consortium name="Ensembl"/>
        </authorList>
    </citation>
    <scope>IDENTIFICATION</scope>
</reference>
<dbReference type="Gene3D" id="1.10.10.60">
    <property type="entry name" value="Homeodomain-like"/>
    <property type="match status" value="1"/>
</dbReference>
<dbReference type="EMBL" id="AGCU01013411">
    <property type="status" value="NOT_ANNOTATED_CDS"/>
    <property type="molecule type" value="Genomic_DNA"/>
</dbReference>
<reference evidence="4" key="2">
    <citation type="journal article" date="2013" name="Nat. Genet.">
        <title>The draft genomes of soft-shell turtle and green sea turtle yield insights into the development and evolution of the turtle-specific body plan.</title>
        <authorList>
            <person name="Wang Z."/>
            <person name="Pascual-Anaya J."/>
            <person name="Zadissa A."/>
            <person name="Li W."/>
            <person name="Niimura Y."/>
            <person name="Huang Z."/>
            <person name="Li C."/>
            <person name="White S."/>
            <person name="Xiong Z."/>
            <person name="Fang D."/>
            <person name="Wang B."/>
            <person name="Ming Y."/>
            <person name="Chen Y."/>
            <person name="Zheng Y."/>
            <person name="Kuraku S."/>
            <person name="Pignatelli M."/>
            <person name="Herrero J."/>
            <person name="Beal K."/>
            <person name="Nozawa M."/>
            <person name="Li Q."/>
            <person name="Wang J."/>
            <person name="Zhang H."/>
            <person name="Yu L."/>
            <person name="Shigenobu S."/>
            <person name="Wang J."/>
            <person name="Liu J."/>
            <person name="Flicek P."/>
            <person name="Searle S."/>
            <person name="Wang J."/>
            <person name="Kuratani S."/>
            <person name="Yin Y."/>
            <person name="Aken B."/>
            <person name="Zhang G."/>
            <person name="Irie N."/>
        </authorList>
    </citation>
    <scope>NUCLEOTIDE SEQUENCE [LARGE SCALE GENOMIC DNA]</scope>
    <source>
        <strain evidence="4">Daiwa-1</strain>
    </source>
</reference>
<dbReference type="InterPro" id="IPR004875">
    <property type="entry name" value="DDE_SF_endonuclease_dom"/>
</dbReference>
<dbReference type="GO" id="GO:0003677">
    <property type="term" value="F:DNA binding"/>
    <property type="evidence" value="ECO:0007669"/>
    <property type="project" value="TreeGrafter"/>
</dbReference>